<feature type="domain" description="VWFC" evidence="10">
    <location>
        <begin position="639"/>
        <end position="696"/>
    </location>
</feature>
<feature type="domain" description="EGF-like" evidence="9">
    <location>
        <begin position="846"/>
        <end position="886"/>
    </location>
</feature>
<feature type="domain" description="EGF-like" evidence="9">
    <location>
        <begin position="760"/>
        <end position="799"/>
    </location>
</feature>
<feature type="domain" description="VWFC" evidence="10">
    <location>
        <begin position="973"/>
        <end position="1032"/>
    </location>
</feature>
<keyword evidence="6" id="KW-0325">Glycoprotein</keyword>
<dbReference type="Proteomes" id="UP001209878">
    <property type="component" value="Unassembled WGS sequence"/>
</dbReference>
<dbReference type="InterPro" id="IPR000152">
    <property type="entry name" value="EGF-type_Asp/Asn_hydroxyl_site"/>
</dbReference>
<name>A0AAD9UGN0_RIDPI</name>
<organism evidence="11 12">
    <name type="scientific">Ridgeia piscesae</name>
    <name type="common">Tubeworm</name>
    <dbReference type="NCBI Taxonomy" id="27915"/>
    <lineage>
        <taxon>Eukaryota</taxon>
        <taxon>Metazoa</taxon>
        <taxon>Spiralia</taxon>
        <taxon>Lophotrochozoa</taxon>
        <taxon>Annelida</taxon>
        <taxon>Polychaeta</taxon>
        <taxon>Sedentaria</taxon>
        <taxon>Canalipalpata</taxon>
        <taxon>Sabellida</taxon>
        <taxon>Siboglinidae</taxon>
        <taxon>Ridgeia</taxon>
    </lineage>
</organism>
<keyword evidence="8" id="KW-0812">Transmembrane</keyword>
<dbReference type="CDD" id="cd00054">
    <property type="entry name" value="EGF_CA"/>
    <property type="match status" value="4"/>
</dbReference>
<keyword evidence="8" id="KW-0472">Membrane</keyword>
<protein>
    <submittedName>
        <fullName evidence="11">Uncharacterized protein</fullName>
    </submittedName>
</protein>
<feature type="transmembrane region" description="Helical" evidence="8">
    <location>
        <begin position="120"/>
        <end position="142"/>
    </location>
</feature>
<dbReference type="PROSITE" id="PS01186">
    <property type="entry name" value="EGF_2"/>
    <property type="match status" value="2"/>
</dbReference>
<dbReference type="InterPro" id="IPR001007">
    <property type="entry name" value="VWF_dom"/>
</dbReference>
<dbReference type="Gene3D" id="6.20.200.20">
    <property type="match status" value="3"/>
</dbReference>
<dbReference type="AlphaFoldDB" id="A0AAD9UGN0"/>
<evidence type="ECO:0000256" key="4">
    <source>
        <dbReference type="ARBA" id="ARBA00022837"/>
    </source>
</evidence>
<keyword evidence="5" id="KW-1015">Disulfide bond</keyword>
<dbReference type="InterPro" id="IPR048287">
    <property type="entry name" value="TSPN-like_N"/>
</dbReference>
<keyword evidence="4" id="KW-0106">Calcium</keyword>
<feature type="domain" description="EGF-like" evidence="9">
    <location>
        <begin position="800"/>
        <end position="842"/>
    </location>
</feature>
<dbReference type="SMART" id="SM00214">
    <property type="entry name" value="VWC"/>
    <property type="match status" value="3"/>
</dbReference>
<dbReference type="InterPro" id="IPR000742">
    <property type="entry name" value="EGF"/>
</dbReference>
<dbReference type="FunFam" id="2.10.25.10:FF:000038">
    <property type="entry name" value="Fibrillin 2"/>
    <property type="match status" value="1"/>
</dbReference>
<dbReference type="SUPFAM" id="SSF49899">
    <property type="entry name" value="Concanavalin A-like lectins/glucanases"/>
    <property type="match status" value="1"/>
</dbReference>
<dbReference type="SUPFAM" id="SSF57196">
    <property type="entry name" value="EGF/Laminin"/>
    <property type="match status" value="1"/>
</dbReference>
<keyword evidence="1 7" id="KW-0245">EGF-like domain</keyword>
<sequence length="1119" mass="121293">MIAPYLGRIHGVVNVSGIKVAVSIGIGVNVAVSIGIKVAVSIVSAIKVAVSIVSAVKVAVSIVSAIKVAVSIGIKVAVSIVSAVKVAVSIVSAIKVAVSIVSAIKMVVSIVSAIKVAVSIGIKVAVSIVSAIKVAVSIVSAIKVAMSIVSAVKVAVSIVSAIKVAVSIVSAVKVAVSWCVRGGWGDVGWGGEMWGGEMWGGEVCGGQMWGGGDVGWGDVGWGDVGWGDVGWGGVGWGDVGGGDVGWGDVGWGDVGWGDVGWGDVGWGDVGWGDVGWGDVGWGDVEWGDVGWGDVGGEMWGGEMWGGEMWGGEMWGGEMWVGRCGVGRCGVGEMWGGEMWGGEMWGGEMWGGEMWGGEMWGGEMWGGGDVGWGDVEWGDVGWGDVGWGDVGWGLAGWVSWGDVGWKRCGVEEMCSGEMSDTNRAIQLTSEELHKLQRLLGADRDFTITATFKQWRNNTGSIIALGTRTQRYLEVESRGKEEELHFYYTHNKLNERETFAVSLADNQWHTLALTLLRDSAGDSGHATLQVFIDCRKVFERRIRALDRTFLVNTRDVRLWLGQSIARRAHFKGAIESVKIIGSAQGYLDHCPHSNTDCPTRSEFSDLQKSVKQLYQIIEHLHKKLDVAETRVSELEGCECMQGCMEDGVQTRDGETWKKDHCTTCTCRRGKVNCTKPKCPILKCQYPVQIEGHCCRICLKHCYFHGSYYDHGEGFKPRSCVNCTCEDGKMTCKRQLQTECPHLECSRSEQVRVSGMCCKVCKGADFCKASNLCHENATCLNLRTKYVCQCKEGFIGDGTTCADRDECKEKGGLYGHHCNRNAVCVNTFGTYQCDCLPGFVREDAYNCMDKDECEIGKHLCDTNAACINTLGSFKCRCLAGYQGNGLTCSHIDECAVNPASCPANSECVNVMGSFYCRCRAGFMTRKRTKSRLSHLCRDVNECQAWEAGQLCPADTVCHNTPGGYKCVCVNTQQCSTDCHSRSAIYKHGQEWIPSSNKCVTCQCRLGKKKCWQTRCPKLSCRDTVVKEGHCCPTCQDGGSVCDADAPSDHLPATVTADRVCVFYGRHYKSGQSWHLNGDQCTVCRCKNGHACCSFQAACRRGKRNKKERKEQGSDEVDTVAGG</sequence>
<evidence type="ECO:0000256" key="8">
    <source>
        <dbReference type="SAM" id="Phobius"/>
    </source>
</evidence>
<dbReference type="InterPro" id="IPR049883">
    <property type="entry name" value="NOTCH1_EGF-like"/>
</dbReference>
<dbReference type="GO" id="GO:0008201">
    <property type="term" value="F:heparin binding"/>
    <property type="evidence" value="ECO:0007669"/>
    <property type="project" value="TreeGrafter"/>
</dbReference>
<proteinExistence type="predicted"/>
<feature type="transmembrane region" description="Helical" evidence="8">
    <location>
        <begin position="86"/>
        <end position="114"/>
    </location>
</feature>
<feature type="transmembrane region" description="Helical" evidence="8">
    <location>
        <begin position="52"/>
        <end position="74"/>
    </location>
</feature>
<gene>
    <name evidence="11" type="ORF">NP493_123g07043</name>
</gene>
<dbReference type="PROSITE" id="PS01208">
    <property type="entry name" value="VWFC_1"/>
    <property type="match status" value="2"/>
</dbReference>
<comment type="caution">
    <text evidence="7">Lacks conserved residue(s) required for the propagation of feature annotation.</text>
</comment>
<dbReference type="SMART" id="SM00210">
    <property type="entry name" value="TSPN"/>
    <property type="match status" value="1"/>
</dbReference>
<dbReference type="CDD" id="cd00053">
    <property type="entry name" value="EGF"/>
    <property type="match status" value="1"/>
</dbReference>
<dbReference type="EMBL" id="JAODUO010000123">
    <property type="protein sequence ID" value="KAK2188777.1"/>
    <property type="molecule type" value="Genomic_DNA"/>
</dbReference>
<dbReference type="InterPro" id="IPR018097">
    <property type="entry name" value="EGF_Ca-bd_CS"/>
</dbReference>
<accession>A0AAD9UGN0</accession>
<feature type="domain" description="EGF-like" evidence="9">
    <location>
        <begin position="887"/>
        <end position="925"/>
    </location>
</feature>
<dbReference type="InterPro" id="IPR001881">
    <property type="entry name" value="EGF-like_Ca-bd_dom"/>
</dbReference>
<dbReference type="PROSITE" id="PS01187">
    <property type="entry name" value="EGF_CA"/>
    <property type="match status" value="1"/>
</dbReference>
<dbReference type="SUPFAM" id="SSF57184">
    <property type="entry name" value="Growth factor receptor domain"/>
    <property type="match status" value="1"/>
</dbReference>
<feature type="transmembrane region" description="Helical" evidence="8">
    <location>
        <begin position="20"/>
        <end position="46"/>
    </location>
</feature>
<evidence type="ECO:0000313" key="11">
    <source>
        <dbReference type="EMBL" id="KAK2188777.1"/>
    </source>
</evidence>
<reference evidence="11" key="1">
    <citation type="journal article" date="2023" name="Mol. Biol. Evol.">
        <title>Third-Generation Sequencing Reveals the Adaptive Role of the Epigenome in Three Deep-Sea Polychaetes.</title>
        <authorList>
            <person name="Perez M."/>
            <person name="Aroh O."/>
            <person name="Sun Y."/>
            <person name="Lan Y."/>
            <person name="Juniper S.K."/>
            <person name="Young C.R."/>
            <person name="Angers B."/>
            <person name="Qian P.Y."/>
        </authorList>
    </citation>
    <scope>NUCLEOTIDE SEQUENCE</scope>
    <source>
        <strain evidence="11">R07B-5</strain>
    </source>
</reference>
<dbReference type="Gene3D" id="2.10.25.10">
    <property type="entry name" value="Laminin"/>
    <property type="match status" value="4"/>
</dbReference>
<dbReference type="PROSITE" id="PS00010">
    <property type="entry name" value="ASX_HYDROXYL"/>
    <property type="match status" value="4"/>
</dbReference>
<dbReference type="FunFam" id="2.10.25.10:FF:000005">
    <property type="entry name" value="Fibrillin 2"/>
    <property type="match status" value="1"/>
</dbReference>
<dbReference type="SMART" id="SM00181">
    <property type="entry name" value="EGF"/>
    <property type="match status" value="5"/>
</dbReference>
<dbReference type="GO" id="GO:0005509">
    <property type="term" value="F:calcium ion binding"/>
    <property type="evidence" value="ECO:0007669"/>
    <property type="project" value="InterPro"/>
</dbReference>
<dbReference type="Pfam" id="PF12947">
    <property type="entry name" value="EGF_3"/>
    <property type="match status" value="2"/>
</dbReference>
<evidence type="ECO:0000256" key="5">
    <source>
        <dbReference type="ARBA" id="ARBA00023157"/>
    </source>
</evidence>
<dbReference type="SUPFAM" id="SSF57603">
    <property type="entry name" value="FnI-like domain"/>
    <property type="match status" value="3"/>
</dbReference>
<dbReference type="InterPro" id="IPR013320">
    <property type="entry name" value="ConA-like_dom_sf"/>
</dbReference>
<dbReference type="Gene3D" id="2.10.70.10">
    <property type="entry name" value="Complement Module, domain 1"/>
    <property type="match status" value="1"/>
</dbReference>
<dbReference type="Pfam" id="PF00093">
    <property type="entry name" value="VWC"/>
    <property type="match status" value="3"/>
</dbReference>
<evidence type="ECO:0000256" key="1">
    <source>
        <dbReference type="ARBA" id="ARBA00022536"/>
    </source>
</evidence>
<dbReference type="PANTHER" id="PTHR24042">
    <property type="entry name" value="NEL HOMOLOG"/>
    <property type="match status" value="1"/>
</dbReference>
<evidence type="ECO:0000259" key="10">
    <source>
        <dbReference type="PROSITE" id="PS50184"/>
    </source>
</evidence>
<feature type="domain" description="VWFC" evidence="10">
    <location>
        <begin position="697"/>
        <end position="759"/>
    </location>
</feature>
<comment type="caution">
    <text evidence="11">The sequence shown here is derived from an EMBL/GenBank/DDBJ whole genome shotgun (WGS) entry which is preliminary data.</text>
</comment>
<dbReference type="PROSITE" id="PS50184">
    <property type="entry name" value="VWFC_2"/>
    <property type="match status" value="3"/>
</dbReference>
<evidence type="ECO:0000313" key="12">
    <source>
        <dbReference type="Proteomes" id="UP001209878"/>
    </source>
</evidence>
<dbReference type="Gene3D" id="2.60.120.200">
    <property type="match status" value="1"/>
</dbReference>
<feature type="transmembrane region" description="Helical" evidence="8">
    <location>
        <begin position="154"/>
        <end position="172"/>
    </location>
</feature>
<dbReference type="SMART" id="SM00179">
    <property type="entry name" value="EGF_CA"/>
    <property type="match status" value="5"/>
</dbReference>
<dbReference type="InterPro" id="IPR009030">
    <property type="entry name" value="Growth_fac_rcpt_cys_sf"/>
</dbReference>
<evidence type="ECO:0000256" key="7">
    <source>
        <dbReference type="PROSITE-ProRule" id="PRU00076"/>
    </source>
</evidence>
<dbReference type="GO" id="GO:0005615">
    <property type="term" value="C:extracellular space"/>
    <property type="evidence" value="ECO:0007669"/>
    <property type="project" value="TreeGrafter"/>
</dbReference>
<keyword evidence="3" id="KW-0677">Repeat</keyword>
<dbReference type="SMART" id="SM00282">
    <property type="entry name" value="LamG"/>
    <property type="match status" value="1"/>
</dbReference>
<keyword evidence="8" id="KW-1133">Transmembrane helix</keyword>
<dbReference type="InterPro" id="IPR001791">
    <property type="entry name" value="Laminin_G"/>
</dbReference>
<dbReference type="InterPro" id="IPR024731">
    <property type="entry name" value="NELL2-like_EGF"/>
</dbReference>
<dbReference type="Pfam" id="PF07645">
    <property type="entry name" value="EGF_CA"/>
    <property type="match status" value="3"/>
</dbReference>
<dbReference type="PANTHER" id="PTHR24042:SF5">
    <property type="entry name" value="EGF-LIKE CALCIUM-BINDING DOMAIN-CONTAINING PROTEIN"/>
    <property type="match status" value="1"/>
</dbReference>
<dbReference type="InterPro" id="IPR051586">
    <property type="entry name" value="PKC-binding_NELL"/>
</dbReference>
<evidence type="ECO:0000259" key="9">
    <source>
        <dbReference type="PROSITE" id="PS50026"/>
    </source>
</evidence>
<evidence type="ECO:0000256" key="2">
    <source>
        <dbReference type="ARBA" id="ARBA00022729"/>
    </source>
</evidence>
<evidence type="ECO:0000256" key="3">
    <source>
        <dbReference type="ARBA" id="ARBA00022737"/>
    </source>
</evidence>
<evidence type="ECO:0000256" key="6">
    <source>
        <dbReference type="ARBA" id="ARBA00023180"/>
    </source>
</evidence>
<keyword evidence="12" id="KW-1185">Reference proteome</keyword>
<keyword evidence="2" id="KW-0732">Signal</keyword>
<dbReference type="PROSITE" id="PS50026">
    <property type="entry name" value="EGF_3"/>
    <property type="match status" value="4"/>
</dbReference>